<evidence type="ECO:0000256" key="4">
    <source>
        <dbReference type="ARBA" id="ARBA00023125"/>
    </source>
</evidence>
<keyword evidence="4" id="KW-0238">DNA-binding</keyword>
<feature type="region of interest" description="Disordered" evidence="7">
    <location>
        <begin position="472"/>
        <end position="495"/>
    </location>
</feature>
<evidence type="ECO:0000313" key="9">
    <source>
        <dbReference type="Proteomes" id="UP000749559"/>
    </source>
</evidence>
<dbReference type="Proteomes" id="UP000749559">
    <property type="component" value="Unassembled WGS sequence"/>
</dbReference>
<dbReference type="PANTHER" id="PTHR14339">
    <property type="entry name" value="VASCULIN"/>
    <property type="match status" value="1"/>
</dbReference>
<comment type="subcellular location">
    <subcellularLocation>
        <location evidence="1">Nucleus</location>
    </subcellularLocation>
</comment>
<keyword evidence="5" id="KW-0804">Transcription</keyword>
<dbReference type="Pfam" id="PF15337">
    <property type="entry name" value="Vasculin"/>
    <property type="match status" value="1"/>
</dbReference>
<feature type="region of interest" description="Disordered" evidence="7">
    <location>
        <begin position="1"/>
        <end position="96"/>
    </location>
</feature>
<dbReference type="GO" id="GO:0005634">
    <property type="term" value="C:nucleus"/>
    <property type="evidence" value="ECO:0007669"/>
    <property type="project" value="UniProtKB-SubCell"/>
</dbReference>
<dbReference type="GO" id="GO:0003723">
    <property type="term" value="F:RNA binding"/>
    <property type="evidence" value="ECO:0007669"/>
    <property type="project" value="InterPro"/>
</dbReference>
<dbReference type="AlphaFoldDB" id="A0A8S4N173"/>
<dbReference type="OrthoDB" id="8741226at2759"/>
<dbReference type="PANTHER" id="PTHR14339:SF12">
    <property type="entry name" value="VASCULIN"/>
    <property type="match status" value="1"/>
</dbReference>
<protein>
    <recommendedName>
        <fullName evidence="10">Vasculin</fullName>
    </recommendedName>
</protein>
<evidence type="ECO:0000256" key="3">
    <source>
        <dbReference type="ARBA" id="ARBA00023015"/>
    </source>
</evidence>
<evidence type="ECO:0000256" key="1">
    <source>
        <dbReference type="ARBA" id="ARBA00004123"/>
    </source>
</evidence>
<name>A0A8S4N173_OWEFU</name>
<evidence type="ECO:0000256" key="6">
    <source>
        <dbReference type="ARBA" id="ARBA00023242"/>
    </source>
</evidence>
<feature type="compositionally biased region" description="Polar residues" evidence="7">
    <location>
        <begin position="319"/>
        <end position="344"/>
    </location>
</feature>
<feature type="compositionally biased region" description="Polar residues" evidence="7">
    <location>
        <begin position="378"/>
        <end position="390"/>
    </location>
</feature>
<organism evidence="8 9">
    <name type="scientific">Owenia fusiformis</name>
    <name type="common">Polychaete worm</name>
    <dbReference type="NCBI Taxonomy" id="6347"/>
    <lineage>
        <taxon>Eukaryota</taxon>
        <taxon>Metazoa</taxon>
        <taxon>Spiralia</taxon>
        <taxon>Lophotrochozoa</taxon>
        <taxon>Annelida</taxon>
        <taxon>Polychaeta</taxon>
        <taxon>Sedentaria</taxon>
        <taxon>Canalipalpata</taxon>
        <taxon>Sabellida</taxon>
        <taxon>Oweniida</taxon>
        <taxon>Oweniidae</taxon>
        <taxon>Owenia</taxon>
    </lineage>
</organism>
<accession>A0A8S4N173</accession>
<proteinExistence type="inferred from homology"/>
<reference evidence="8" key="1">
    <citation type="submission" date="2022-03" db="EMBL/GenBank/DDBJ databases">
        <authorList>
            <person name="Martin C."/>
        </authorList>
    </citation>
    <scope>NUCLEOTIDE SEQUENCE</scope>
</reference>
<dbReference type="GO" id="GO:0006351">
    <property type="term" value="P:DNA-templated transcription"/>
    <property type="evidence" value="ECO:0007669"/>
    <property type="project" value="InterPro"/>
</dbReference>
<comment type="caution">
    <text evidence="8">The sequence shown here is derived from an EMBL/GenBank/DDBJ whole genome shotgun (WGS) entry which is preliminary data.</text>
</comment>
<keyword evidence="6" id="KW-0539">Nucleus</keyword>
<feature type="region of interest" description="Disordered" evidence="7">
    <location>
        <begin position="378"/>
        <end position="401"/>
    </location>
</feature>
<feature type="compositionally biased region" description="Low complexity" evidence="7">
    <location>
        <begin position="35"/>
        <end position="46"/>
    </location>
</feature>
<feature type="compositionally biased region" description="Polar residues" evidence="7">
    <location>
        <begin position="252"/>
        <end position="266"/>
    </location>
</feature>
<keyword evidence="9" id="KW-1185">Reference proteome</keyword>
<feature type="region of interest" description="Disordered" evidence="7">
    <location>
        <begin position="223"/>
        <end position="344"/>
    </location>
</feature>
<comment type="similarity">
    <text evidence="2">Belongs to the vasculin family.</text>
</comment>
<dbReference type="GO" id="GO:0045893">
    <property type="term" value="P:positive regulation of DNA-templated transcription"/>
    <property type="evidence" value="ECO:0007669"/>
    <property type="project" value="InterPro"/>
</dbReference>
<dbReference type="GO" id="GO:0003677">
    <property type="term" value="F:DNA binding"/>
    <property type="evidence" value="ECO:0007669"/>
    <property type="project" value="UniProtKB-KW"/>
</dbReference>
<evidence type="ECO:0000256" key="2">
    <source>
        <dbReference type="ARBA" id="ARBA00010099"/>
    </source>
</evidence>
<gene>
    <name evidence="8" type="ORF">OFUS_LOCUS1973</name>
</gene>
<evidence type="ECO:0000256" key="7">
    <source>
        <dbReference type="SAM" id="MobiDB-lite"/>
    </source>
</evidence>
<dbReference type="EMBL" id="CAIIXF020000001">
    <property type="protein sequence ID" value="CAH1774536.1"/>
    <property type="molecule type" value="Genomic_DNA"/>
</dbReference>
<evidence type="ECO:0000256" key="5">
    <source>
        <dbReference type="ARBA" id="ARBA00023163"/>
    </source>
</evidence>
<evidence type="ECO:0000313" key="8">
    <source>
        <dbReference type="EMBL" id="CAH1774536.1"/>
    </source>
</evidence>
<sequence length="514" mass="57329">MATAKAPKHDFAPAWLKIPNEESKPSGSKQAEHQSSSSNGSKSSHGGSRREKSYSGGSNNRHPGPDYGYLPRQRSFDAPFEDRGRYNNTNSRFRQHNSVDDDYYGYYNGYYGNSYGYDGYGSHHYRSQPIGLPVRGMDGGKYQHPHANYHHQGPPGPPGYPPFYDYPHDYPPHDYPPHDYYYGGESFYNYGRPGGKKNYYDKSGSGKTGKDREIKEKADGEAVKLEEEFPSLNGEEASEEKAAKVNGKSVWDSCSSKVKRGTSLSPKNEHSSPVLLKKELPNKSQSSSNMYKALVPNKILTRKTSRETMKVNGVFSGKDINSNGTHKSANSTPTPSNSGQSPTVTPAIEILNTRLVTNPKPLGDKKSDFLAAFKNSNSKHTDDMSLQSDPASKKGECNKEDHTVGDYSEKLVNGVDSLSVKPEYHMLSSSLEAEQRLLREMGWNEADQEEYVITEDEMKEFQNLTKQIKQQKNGLSKNLAKPWTPLQQQATVDPEKIETIKNEALSSDSDSDMD</sequence>
<dbReference type="InterPro" id="IPR028128">
    <property type="entry name" value="Vasculin_fam"/>
</dbReference>
<evidence type="ECO:0008006" key="10">
    <source>
        <dbReference type="Google" id="ProtNLM"/>
    </source>
</evidence>
<feature type="compositionally biased region" description="Basic and acidic residues" evidence="7">
    <location>
        <begin position="391"/>
        <end position="401"/>
    </location>
</feature>
<keyword evidence="3" id="KW-0805">Transcription regulation</keyword>